<feature type="compositionally biased region" description="Low complexity" evidence="1">
    <location>
        <begin position="40"/>
        <end position="52"/>
    </location>
</feature>
<feature type="compositionally biased region" description="Low complexity" evidence="1">
    <location>
        <begin position="61"/>
        <end position="80"/>
    </location>
</feature>
<reference evidence="2" key="1">
    <citation type="submission" date="2020-02" db="EMBL/GenBank/DDBJ databases">
        <authorList>
            <person name="Meier V. D."/>
        </authorList>
    </citation>
    <scope>NUCLEOTIDE SEQUENCE</scope>
    <source>
        <strain evidence="2">AVDCRST_MAG35</strain>
    </source>
</reference>
<protein>
    <submittedName>
        <fullName evidence="2">Uncharacterized protein</fullName>
    </submittedName>
</protein>
<organism evidence="2">
    <name type="scientific">uncultured Quadrisphaera sp</name>
    <dbReference type="NCBI Taxonomy" id="904978"/>
    <lineage>
        <taxon>Bacteria</taxon>
        <taxon>Bacillati</taxon>
        <taxon>Actinomycetota</taxon>
        <taxon>Actinomycetes</taxon>
        <taxon>Kineosporiales</taxon>
        <taxon>Kineosporiaceae</taxon>
        <taxon>Quadrisphaera</taxon>
        <taxon>environmental samples</taxon>
    </lineage>
</organism>
<feature type="region of interest" description="Disordered" evidence="1">
    <location>
        <begin position="1"/>
        <end position="80"/>
    </location>
</feature>
<gene>
    <name evidence="2" type="ORF">AVDCRST_MAG35-478</name>
</gene>
<feature type="non-terminal residue" evidence="2">
    <location>
        <position position="80"/>
    </location>
</feature>
<feature type="compositionally biased region" description="Low complexity" evidence="1">
    <location>
        <begin position="15"/>
        <end position="32"/>
    </location>
</feature>
<name>A0A6J4NSR2_9ACTN</name>
<dbReference type="EMBL" id="CADCUY010000101">
    <property type="protein sequence ID" value="CAA9392638.1"/>
    <property type="molecule type" value="Genomic_DNA"/>
</dbReference>
<evidence type="ECO:0000313" key="2">
    <source>
        <dbReference type="EMBL" id="CAA9392638.1"/>
    </source>
</evidence>
<evidence type="ECO:0000256" key="1">
    <source>
        <dbReference type="SAM" id="MobiDB-lite"/>
    </source>
</evidence>
<proteinExistence type="predicted"/>
<feature type="non-terminal residue" evidence="2">
    <location>
        <position position="1"/>
    </location>
</feature>
<sequence>SPPPSTGCSPTRCAGRGSPPGRGPSRPGTPGPCWRSACWGSTAPPSRSGPGPSRRRRGSRWWRSATSCPAPAPAAAASRR</sequence>
<accession>A0A6J4NSR2</accession>
<dbReference type="AlphaFoldDB" id="A0A6J4NSR2"/>